<sequence>MCQACHENGPASVSGVSIASYLAKARAKQPFRLHLCHELQASIFLALNRHGAAPTLTLRDNPALCQLLWEDVGLDFAYQYGMRNTILGKLTDRAQSLLDEAWKWGAFIQVGDTRCLWDNEIVAVHFSSQEKVLQWIKTKREEAAKVAREREAKELEPGTPSRPNRSSGAAFYRQTPPRASQRGLRPPQTPSRTSIQRRGPGAQTPTSSQNMGMTRQRLSRRQHTLGTRRHTFSGTIFDVPPPKMGPLEELAQSVERMELDDSPLVNTSVRRSFGNEAQPEASITNLIDTLSAPQPASHRDGRLRSPIHLPTPLSPTNVGSEAQSPVANWFKAGQDTGQFPSKKPPRSHRRSSSALPGTGNQRYGGPHPMRLDLARPARTPLKRQDTAAGHETGTSTPIPKRRKTVSFADQKAEQAIH</sequence>
<feature type="region of interest" description="Disordered" evidence="1">
    <location>
        <begin position="147"/>
        <end position="243"/>
    </location>
</feature>
<feature type="compositionally biased region" description="Polar residues" evidence="1">
    <location>
        <begin position="203"/>
        <end position="213"/>
    </location>
</feature>
<feature type="compositionally biased region" description="Polar residues" evidence="1">
    <location>
        <begin position="314"/>
        <end position="326"/>
    </location>
</feature>
<evidence type="ECO:0000313" key="2">
    <source>
        <dbReference type="EMBL" id="RSL51365.1"/>
    </source>
</evidence>
<dbReference type="OrthoDB" id="5068823at2759"/>
<comment type="caution">
    <text evidence="2">The sequence shown here is derived from an EMBL/GenBank/DDBJ whole genome shotgun (WGS) entry which is preliminary data.</text>
</comment>
<protein>
    <submittedName>
        <fullName evidence="2">Uncharacterized protein</fullName>
    </submittedName>
</protein>
<gene>
    <name evidence="2" type="ORF">CEP54_011466</name>
</gene>
<feature type="compositionally biased region" description="Basic and acidic residues" evidence="1">
    <location>
        <begin position="147"/>
        <end position="156"/>
    </location>
</feature>
<feature type="compositionally biased region" description="Basic residues" evidence="1">
    <location>
        <begin position="217"/>
        <end position="231"/>
    </location>
</feature>
<evidence type="ECO:0000256" key="1">
    <source>
        <dbReference type="SAM" id="MobiDB-lite"/>
    </source>
</evidence>
<organism evidence="2 3">
    <name type="scientific">Fusarium duplospermum</name>
    <dbReference type="NCBI Taxonomy" id="1325734"/>
    <lineage>
        <taxon>Eukaryota</taxon>
        <taxon>Fungi</taxon>
        <taxon>Dikarya</taxon>
        <taxon>Ascomycota</taxon>
        <taxon>Pezizomycotina</taxon>
        <taxon>Sordariomycetes</taxon>
        <taxon>Hypocreomycetidae</taxon>
        <taxon>Hypocreales</taxon>
        <taxon>Nectriaceae</taxon>
        <taxon>Fusarium</taxon>
        <taxon>Fusarium solani species complex</taxon>
    </lineage>
</organism>
<dbReference type="EMBL" id="NKCI01000150">
    <property type="protein sequence ID" value="RSL51365.1"/>
    <property type="molecule type" value="Genomic_DNA"/>
</dbReference>
<proteinExistence type="predicted"/>
<dbReference type="Proteomes" id="UP000288168">
    <property type="component" value="Unassembled WGS sequence"/>
</dbReference>
<feature type="region of interest" description="Disordered" evidence="1">
    <location>
        <begin position="291"/>
        <end position="417"/>
    </location>
</feature>
<accession>A0A428PEF1</accession>
<reference evidence="2 3" key="1">
    <citation type="submission" date="2017-06" db="EMBL/GenBank/DDBJ databases">
        <title>Comparative genomic analysis of Ambrosia Fusariam Clade fungi.</title>
        <authorList>
            <person name="Stajich J.E."/>
            <person name="Carrillo J."/>
            <person name="Kijimoto T."/>
            <person name="Eskalen A."/>
            <person name="O'Donnell K."/>
            <person name="Kasson M."/>
        </authorList>
    </citation>
    <scope>NUCLEOTIDE SEQUENCE [LARGE SCALE GENOMIC DNA]</scope>
    <source>
        <strain evidence="2 3">NRRL62584</strain>
    </source>
</reference>
<dbReference type="AlphaFoldDB" id="A0A428PEF1"/>
<keyword evidence="3" id="KW-1185">Reference proteome</keyword>
<name>A0A428PEF1_9HYPO</name>
<evidence type="ECO:0000313" key="3">
    <source>
        <dbReference type="Proteomes" id="UP000288168"/>
    </source>
</evidence>